<dbReference type="EMBL" id="MN739120">
    <property type="protein sequence ID" value="QHS89865.1"/>
    <property type="molecule type" value="Genomic_DNA"/>
</dbReference>
<dbReference type="AlphaFoldDB" id="A0A6C0BC63"/>
<evidence type="ECO:0000313" key="1">
    <source>
        <dbReference type="EMBL" id="QHS89865.1"/>
    </source>
</evidence>
<sequence length="205" mass="24182">MEDIIKTLSDKITRIKNIVSLSKFTSLLIENNFNPVLIINMNNSFFEESAGNYILLDNKIKDLIKLVYSISPSNLIFICDKEYKFYDRIQDFLNSLNFTGEESYNYYRIIFSPDINNESTFHLSLNSYLINNDLILRSIPKTCILYLDNSQERVKNIKYIVNDENIKYFFFVLDSKKSFFDFMNNEGEYKIIDSIYNSNLVDSEV</sequence>
<accession>A0A6C0BC63</accession>
<reference evidence="1" key="1">
    <citation type="journal article" date="2020" name="Nature">
        <title>Giant virus diversity and host interactions through global metagenomics.</title>
        <authorList>
            <person name="Schulz F."/>
            <person name="Roux S."/>
            <person name="Paez-Espino D."/>
            <person name="Jungbluth S."/>
            <person name="Walsh D.A."/>
            <person name="Denef V.J."/>
            <person name="McMahon K.D."/>
            <person name="Konstantinidis K.T."/>
            <person name="Eloe-Fadrosh E.A."/>
            <person name="Kyrpides N.C."/>
            <person name="Woyke T."/>
        </authorList>
    </citation>
    <scope>NUCLEOTIDE SEQUENCE</scope>
    <source>
        <strain evidence="1">GVMAG-M-3300010160-4</strain>
    </source>
</reference>
<organism evidence="1">
    <name type="scientific">viral metagenome</name>
    <dbReference type="NCBI Taxonomy" id="1070528"/>
    <lineage>
        <taxon>unclassified sequences</taxon>
        <taxon>metagenomes</taxon>
        <taxon>organismal metagenomes</taxon>
    </lineage>
</organism>
<protein>
    <submittedName>
        <fullName evidence="1">Uncharacterized protein</fullName>
    </submittedName>
</protein>
<name>A0A6C0BC63_9ZZZZ</name>
<proteinExistence type="predicted"/>